<proteinExistence type="predicted"/>
<organism evidence="2 3">
    <name type="scientific">Maribacter phage Colly_1</name>
    <dbReference type="NCBI Taxonomy" id="2745691"/>
    <lineage>
        <taxon>Viruses</taxon>
        <taxon>Duplodnaviria</taxon>
        <taxon>Heunggongvirae</taxon>
        <taxon>Uroviricota</taxon>
        <taxon>Caudoviricetes</taxon>
        <taxon>Molycolviridae</taxon>
        <taxon>Mollyvirus</taxon>
        <taxon>Mollyvirus colly</taxon>
    </lineage>
</organism>
<keyword evidence="3" id="KW-1185">Reference proteome</keyword>
<evidence type="ECO:0000313" key="2">
    <source>
        <dbReference type="EMBL" id="QQO97310.1"/>
    </source>
</evidence>
<feature type="transmembrane region" description="Helical" evidence="1">
    <location>
        <begin position="32"/>
        <end position="50"/>
    </location>
</feature>
<dbReference type="EMBL" id="MT732450">
    <property type="protein sequence ID" value="QQO97310.1"/>
    <property type="molecule type" value="Genomic_DNA"/>
</dbReference>
<gene>
    <name evidence="2" type="ORF">Colly1_29</name>
</gene>
<evidence type="ECO:0000256" key="1">
    <source>
        <dbReference type="SAM" id="Phobius"/>
    </source>
</evidence>
<keyword evidence="1" id="KW-1133">Transmembrane helix</keyword>
<protein>
    <submittedName>
        <fullName evidence="2">Uncharacterized protein</fullName>
    </submittedName>
</protein>
<evidence type="ECO:0000313" key="3">
    <source>
        <dbReference type="Proteomes" id="UP000693899"/>
    </source>
</evidence>
<sequence>MKEKLEYFRLPLALATSVALLIYGITENGVSFILGFISIFVIGIIIKEIWRVLNGRIEDVIEGLKTYYDDEEYLDDVPPINLPLPKVPTITPDLSDHKYRFYINSHQFAIRDEIIQGKTLIATFGYRSPNYRLFVVHDSKEVEITDEDWIPLSSDPSENKFLLIDTNYESKSN</sequence>
<name>A0A8E4UY05_9CAUD</name>
<dbReference type="Proteomes" id="UP000693899">
    <property type="component" value="Segment"/>
</dbReference>
<reference evidence="2" key="1">
    <citation type="submission" date="2020-07" db="EMBL/GenBank/DDBJ databases">
        <title>Highly diverse flavobacterial phages as mortality factor during North Sea spring blooms.</title>
        <authorList>
            <person name="Bartlau N."/>
            <person name="Wichels A."/>
            <person name="Krohne G."/>
            <person name="Adriaenssens E.M."/>
            <person name="Heins A."/>
            <person name="Fuchs B.M."/>
            <person name="Amann R."/>
            <person name="Moraru C."/>
        </authorList>
    </citation>
    <scope>NUCLEOTIDE SEQUENCE</scope>
</reference>
<keyword evidence="1" id="KW-0472">Membrane</keyword>
<accession>A0A8E4UY05</accession>
<feature type="transmembrane region" description="Helical" evidence="1">
    <location>
        <begin position="7"/>
        <end position="26"/>
    </location>
</feature>
<keyword evidence="1" id="KW-0812">Transmembrane</keyword>